<dbReference type="Proteomes" id="UP001202328">
    <property type="component" value="Unassembled WGS sequence"/>
</dbReference>
<evidence type="ECO:0000313" key="2">
    <source>
        <dbReference type="Proteomes" id="UP001202328"/>
    </source>
</evidence>
<reference evidence="1" key="1">
    <citation type="submission" date="2022-04" db="EMBL/GenBank/DDBJ databases">
        <title>A functionally conserved STORR gene fusion in Papaver species that diverged 16.8 million years ago.</title>
        <authorList>
            <person name="Catania T."/>
        </authorList>
    </citation>
    <scope>NUCLEOTIDE SEQUENCE</scope>
    <source>
        <strain evidence="1">S-188037</strain>
    </source>
</reference>
<organism evidence="1 2">
    <name type="scientific">Papaver atlanticum</name>
    <dbReference type="NCBI Taxonomy" id="357466"/>
    <lineage>
        <taxon>Eukaryota</taxon>
        <taxon>Viridiplantae</taxon>
        <taxon>Streptophyta</taxon>
        <taxon>Embryophyta</taxon>
        <taxon>Tracheophyta</taxon>
        <taxon>Spermatophyta</taxon>
        <taxon>Magnoliopsida</taxon>
        <taxon>Ranunculales</taxon>
        <taxon>Papaveraceae</taxon>
        <taxon>Papaveroideae</taxon>
        <taxon>Papaver</taxon>
    </lineage>
</organism>
<evidence type="ECO:0000313" key="1">
    <source>
        <dbReference type="EMBL" id="KAI3955874.1"/>
    </source>
</evidence>
<sequence length="147" mass="17027">MELCEGLMEKSEEDECQVVAVPEMQKLTSDAVYEILTRVTLVNLLRQCQWVCKDWQKLILCDARFQKKHLQNTLSLGPGCFVYDHPMKHIKFAPYVEGQPEHKSPKFSRIPSYYICEPATREWRKIPNPKASLASFNKIRIGIAVTQ</sequence>
<dbReference type="AlphaFoldDB" id="A0AAD4TDN7"/>
<keyword evidence="2" id="KW-1185">Reference proteome</keyword>
<comment type="caution">
    <text evidence="1">The sequence shown here is derived from an EMBL/GenBank/DDBJ whole genome shotgun (WGS) entry which is preliminary data.</text>
</comment>
<dbReference type="SUPFAM" id="SSF81383">
    <property type="entry name" value="F-box domain"/>
    <property type="match status" value="1"/>
</dbReference>
<name>A0AAD4TDN7_9MAGN</name>
<gene>
    <name evidence="1" type="ORF">MKW98_006234</name>
</gene>
<proteinExistence type="predicted"/>
<dbReference type="EMBL" id="JAJJMB010001716">
    <property type="protein sequence ID" value="KAI3955874.1"/>
    <property type="molecule type" value="Genomic_DNA"/>
</dbReference>
<dbReference type="InterPro" id="IPR036047">
    <property type="entry name" value="F-box-like_dom_sf"/>
</dbReference>
<evidence type="ECO:0008006" key="3">
    <source>
        <dbReference type="Google" id="ProtNLM"/>
    </source>
</evidence>
<accession>A0AAD4TDN7</accession>
<dbReference type="Gene3D" id="1.20.1280.50">
    <property type="match status" value="1"/>
</dbReference>
<protein>
    <recommendedName>
        <fullName evidence="3">F-box domain-containing protein</fullName>
    </recommendedName>
</protein>